<keyword evidence="1" id="KW-0732">Signal</keyword>
<accession>A0AAV0UHR7</accession>
<feature type="signal peptide" evidence="1">
    <location>
        <begin position="1"/>
        <end position="28"/>
    </location>
</feature>
<dbReference type="EMBL" id="CANTFL010001248">
    <property type="protein sequence ID" value="CAI5735055.1"/>
    <property type="molecule type" value="Genomic_DNA"/>
</dbReference>
<evidence type="ECO:0000256" key="1">
    <source>
        <dbReference type="SAM" id="SignalP"/>
    </source>
</evidence>
<keyword evidence="3" id="KW-1185">Reference proteome</keyword>
<evidence type="ECO:0000313" key="2">
    <source>
        <dbReference type="EMBL" id="CAI5735055.1"/>
    </source>
</evidence>
<protein>
    <recommendedName>
        <fullName evidence="4">RxLR effector candidate protein</fullName>
    </recommendedName>
</protein>
<dbReference type="Proteomes" id="UP001162031">
    <property type="component" value="Unassembled WGS sequence"/>
</dbReference>
<dbReference type="AlphaFoldDB" id="A0AAV0UHR7"/>
<name>A0AAV0UHR7_HYABA</name>
<sequence length="295" mass="33542">MRSIYHFALSLSSVLLFVLISLATGLDALETPTFRAHAVKLKAAKNLPRDHALRVNDQEDRGLHARLSGSSLRKAGRVIKTKFGSFFASLCNSGTNHELAGIAKTIDEYHVDTSHKRPGVISAAMKQADDRILLAQREEVKRMAMDYYKLTPKKHSKKAKASQENLLDALLKTTNIKQLMSDLRDRNAQSKDAETYHHLRNTLDDFKAAVFLLVLQRNKLERELGARCEWAQFDWWIISERKPEDVLAGFLTVAQSENDIHVAMDIVARYMRYIKRKQMALSRQNQRKAGPSSIQ</sequence>
<evidence type="ECO:0000313" key="3">
    <source>
        <dbReference type="Proteomes" id="UP001162031"/>
    </source>
</evidence>
<organism evidence="2 3">
    <name type="scientific">Hyaloperonospora brassicae</name>
    <name type="common">Brassica downy mildew</name>
    <name type="synonym">Peronospora brassicae</name>
    <dbReference type="NCBI Taxonomy" id="162125"/>
    <lineage>
        <taxon>Eukaryota</taxon>
        <taxon>Sar</taxon>
        <taxon>Stramenopiles</taxon>
        <taxon>Oomycota</taxon>
        <taxon>Peronosporomycetes</taxon>
        <taxon>Peronosporales</taxon>
        <taxon>Peronosporaceae</taxon>
        <taxon>Hyaloperonospora</taxon>
    </lineage>
</organism>
<proteinExistence type="predicted"/>
<comment type="caution">
    <text evidence="2">The sequence shown here is derived from an EMBL/GenBank/DDBJ whole genome shotgun (WGS) entry which is preliminary data.</text>
</comment>
<reference evidence="2" key="1">
    <citation type="submission" date="2022-12" db="EMBL/GenBank/DDBJ databases">
        <authorList>
            <person name="Webb A."/>
        </authorList>
    </citation>
    <scope>NUCLEOTIDE SEQUENCE</scope>
    <source>
        <strain evidence="2">Hp1</strain>
    </source>
</reference>
<gene>
    <name evidence="2" type="ORF">HBR001_LOCUS6361</name>
</gene>
<feature type="chain" id="PRO_5043460400" description="RxLR effector candidate protein" evidence="1">
    <location>
        <begin position="29"/>
        <end position="295"/>
    </location>
</feature>
<evidence type="ECO:0008006" key="4">
    <source>
        <dbReference type="Google" id="ProtNLM"/>
    </source>
</evidence>